<feature type="region of interest" description="Disordered" evidence="10">
    <location>
        <begin position="645"/>
        <end position="678"/>
    </location>
</feature>
<dbReference type="KEGG" id="bbes:BESB_079630"/>
<evidence type="ECO:0000256" key="5">
    <source>
        <dbReference type="ARBA" id="ARBA00022927"/>
    </source>
</evidence>
<dbReference type="STRING" id="94643.A0A2A9MDP5"/>
<feature type="compositionally biased region" description="Basic and acidic residues" evidence="10">
    <location>
        <begin position="862"/>
        <end position="876"/>
    </location>
</feature>
<dbReference type="VEuPathDB" id="ToxoDB:BESB_079630"/>
<keyword evidence="4 9" id="KW-0813">Transport</keyword>
<dbReference type="RefSeq" id="XP_029217756.1">
    <property type="nucleotide sequence ID" value="XM_029366325.1"/>
</dbReference>
<dbReference type="OrthoDB" id="272987at2759"/>
<feature type="compositionally biased region" description="Gly residues" evidence="10">
    <location>
        <begin position="69"/>
        <end position="78"/>
    </location>
</feature>
<dbReference type="GO" id="GO:0006891">
    <property type="term" value="P:intra-Golgi vesicle-mediated transport"/>
    <property type="evidence" value="ECO:0007669"/>
    <property type="project" value="UniProtKB-UniRule"/>
</dbReference>
<feature type="compositionally biased region" description="Basic and acidic residues" evidence="10">
    <location>
        <begin position="667"/>
        <end position="678"/>
    </location>
</feature>
<proteinExistence type="inferred from homology"/>
<evidence type="ECO:0000256" key="4">
    <source>
        <dbReference type="ARBA" id="ARBA00022448"/>
    </source>
</evidence>
<dbReference type="PANTHER" id="PTHR21506">
    <property type="entry name" value="COMPONENT OF OLIGOMERIC GOLGI COMPLEX 6"/>
    <property type="match status" value="1"/>
</dbReference>
<evidence type="ECO:0000259" key="11">
    <source>
        <dbReference type="Pfam" id="PF06419"/>
    </source>
</evidence>
<protein>
    <recommendedName>
        <fullName evidence="3 9">Conserved oligomeric Golgi complex subunit 6</fullName>
        <shortName evidence="9">COG complex subunit 6</shortName>
    </recommendedName>
    <alternativeName>
        <fullName evidence="8 9">Component of oligomeric Golgi complex 6</fullName>
    </alternativeName>
</protein>
<dbReference type="GeneID" id="40312890"/>
<keyword evidence="6 9" id="KW-0333">Golgi apparatus</keyword>
<dbReference type="GO" id="GO:0000139">
    <property type="term" value="C:Golgi membrane"/>
    <property type="evidence" value="ECO:0007669"/>
    <property type="project" value="UniProtKB-SubCell"/>
</dbReference>
<dbReference type="AlphaFoldDB" id="A0A2A9MDP5"/>
<dbReference type="GO" id="GO:0017119">
    <property type="term" value="C:Golgi transport complex"/>
    <property type="evidence" value="ECO:0007669"/>
    <property type="project" value="UniProtKB-UniRule"/>
</dbReference>
<dbReference type="EMBL" id="NWUJ01000008">
    <property type="protein sequence ID" value="PFH33747.1"/>
    <property type="molecule type" value="Genomic_DNA"/>
</dbReference>
<evidence type="ECO:0000256" key="10">
    <source>
        <dbReference type="SAM" id="MobiDB-lite"/>
    </source>
</evidence>
<dbReference type="Pfam" id="PF06419">
    <property type="entry name" value="COG6_N"/>
    <property type="match status" value="1"/>
</dbReference>
<reference evidence="13 14" key="1">
    <citation type="submission" date="2017-09" db="EMBL/GenBank/DDBJ databases">
        <title>Genome sequencing of Besnoitia besnoiti strain Bb-Ger1.</title>
        <authorList>
            <person name="Schares G."/>
            <person name="Venepally P."/>
            <person name="Lorenzi H.A."/>
        </authorList>
    </citation>
    <scope>NUCLEOTIDE SEQUENCE [LARGE SCALE GENOMIC DNA]</scope>
    <source>
        <strain evidence="13 14">Bb-Ger1</strain>
    </source>
</reference>
<comment type="function">
    <text evidence="9">Required for normal Golgi function.</text>
</comment>
<keyword evidence="7 9" id="KW-0472">Membrane</keyword>
<gene>
    <name evidence="13" type="ORF">BESB_079630</name>
</gene>
<dbReference type="GO" id="GO:0015031">
    <property type="term" value="P:protein transport"/>
    <property type="evidence" value="ECO:0007669"/>
    <property type="project" value="UniProtKB-KW"/>
</dbReference>
<dbReference type="InterPro" id="IPR048369">
    <property type="entry name" value="COG6_C"/>
</dbReference>
<feature type="domain" description="Conserved oligomeric complex COG6 N-terminal" evidence="11">
    <location>
        <begin position="177"/>
        <end position="266"/>
    </location>
</feature>
<evidence type="ECO:0000256" key="9">
    <source>
        <dbReference type="RuleBase" id="RU365075"/>
    </source>
</evidence>
<feature type="region of interest" description="Disordered" evidence="10">
    <location>
        <begin position="1"/>
        <end position="85"/>
    </location>
</feature>
<keyword evidence="5 9" id="KW-0653">Protein transport</keyword>
<evidence type="ECO:0000313" key="13">
    <source>
        <dbReference type="EMBL" id="PFH33747.1"/>
    </source>
</evidence>
<evidence type="ECO:0000256" key="1">
    <source>
        <dbReference type="ARBA" id="ARBA00004395"/>
    </source>
</evidence>
<evidence type="ECO:0000313" key="14">
    <source>
        <dbReference type="Proteomes" id="UP000224006"/>
    </source>
</evidence>
<evidence type="ECO:0000256" key="3">
    <source>
        <dbReference type="ARBA" id="ARBA00020973"/>
    </source>
</evidence>
<dbReference type="Proteomes" id="UP000224006">
    <property type="component" value="Chromosome VII"/>
</dbReference>
<evidence type="ECO:0000256" key="2">
    <source>
        <dbReference type="ARBA" id="ARBA00011023"/>
    </source>
</evidence>
<evidence type="ECO:0000256" key="6">
    <source>
        <dbReference type="ARBA" id="ARBA00023034"/>
    </source>
</evidence>
<dbReference type="InterPro" id="IPR010490">
    <property type="entry name" value="COG6"/>
</dbReference>
<evidence type="ECO:0000256" key="7">
    <source>
        <dbReference type="ARBA" id="ARBA00023136"/>
    </source>
</evidence>
<feature type="domain" description="Conserved Oligomeric Golgi complex subunit 6 C-terminal" evidence="12">
    <location>
        <begin position="1010"/>
        <end position="1208"/>
    </location>
</feature>
<feature type="compositionally biased region" description="Basic and acidic residues" evidence="10">
    <location>
        <begin position="426"/>
        <end position="435"/>
    </location>
</feature>
<accession>A0A2A9MDP5</accession>
<feature type="region of interest" description="Disordered" evidence="10">
    <location>
        <begin position="417"/>
        <end position="445"/>
    </location>
</feature>
<sequence length="1213" mass="129175">MMEGPGVLPASGSTPDLPLGVDGGSSPPHAHPSSAPPDASTDSLPPPGPSQLVMPRQDGESPSAAASPGGTGSPGESGRGAKHLGAAASVAHPLARKVARILSRPFGEAAFLPDALTCLSSFYLPPSLASREGNSDGASTPVVPDGDGRRGIAAQVALSQTADAAGPPPLAPLLYGERLRIHRECLAAFAPIRSQIREMTAHVQTLSTTCAHASSQLRRSRSQLATLFHEVEALRGQQQTLQRRQRLCQLLLDGLQLHAPLLEALTGHIGGSAGAGGGELPGAVRAQREAIEKQGAVSGGQGRPMQGGEAGEATHENQLDGRFFLALKELEKVRKRALRLQARMTQQLAPIERDFADTALDASASSGPDRLDAMSSVLARPHSGLAEDVLQQTADLREAAYERLYLWMQDTFRRASGHGGAGSSDFARRSEENGGRGRTGTGKTAEASAFSHVEAFSHTLAAVGLVEKWERERRETPGHEGKLRKLFCLAEEETPLLLRGFRVLAERPAYLEHSVREFCRLQSLLNADILRHASRDSEGHRTSHASGRAGPAGAVLESARKLAENWRKMGLLEGQRGTPEHQTRASGAPETKDRSAAYVLTLGTCFDSVSCIESVKVLRAALQHAAYALAAERAVIRGLRGLLPPDDETSPSAGVPRGLTAPGEPSSRGKDPREVDATHADAARAQADLVSNTRHQALGLSAAEGGASPEREAGEEAWEVGLDEGRRERPGLGSQDPGESGASPHGSTRGPRGGHAGSREPLTGGLADESSFGDIAICLLEESTEGLYRPLRAAIDQAFSMMRASTASAGVTGGSRMQRQQQVLGVLLMVRLLDAYACLFRALLLFQEPVSGLHNTSPSHPKRPDGEAPSHAESRLSTDAAPPGDMGSKEEERGTAAVTGGGVFLELTARLQEALEILHAPVVSEEEETELWLLASGVAGAAAARRAPCTGAGAVPSSWVNERAVLDLLRGRKAAVWGPEVRLLTQRFRLGRRSRITGKRAYEALGADGDPSDDESEELHAWVEASVAPLLNFCRQEAPRFGDPGEAAVCLINAYACVQEPLRRFRVCGSYLRLLSELVEQQMVTLVQGETAKVLAALGLADRLEALRRAAGREQSRESDEQGRGGTLTSAGEVLLRKEELGKFFREFYVTLYGVNALHLQYVDRLMHRHLRSNARKLVLSSVLQAYSEVYVHTSHLGVASHTPEDISLLLGV</sequence>
<feature type="region of interest" description="Disordered" evidence="10">
    <location>
        <begin position="534"/>
        <end position="553"/>
    </location>
</feature>
<dbReference type="Pfam" id="PF20653">
    <property type="entry name" value="COG6_C"/>
    <property type="match status" value="1"/>
</dbReference>
<dbReference type="PANTHER" id="PTHR21506:SF0">
    <property type="entry name" value="CONSERVED OLIGOMERIC GOLGI COMPLEX SUBUNIT 6"/>
    <property type="match status" value="1"/>
</dbReference>
<feature type="region of interest" description="Disordered" evidence="10">
    <location>
        <begin position="853"/>
        <end position="895"/>
    </location>
</feature>
<comment type="subunit">
    <text evidence="9">Component of the conserved oligomeric Golgi complex.</text>
</comment>
<comment type="similarity">
    <text evidence="2 9">Belongs to the COG6 family.</text>
</comment>
<feature type="region of interest" description="Disordered" evidence="10">
    <location>
        <begin position="572"/>
        <end position="591"/>
    </location>
</feature>
<feature type="region of interest" description="Disordered" evidence="10">
    <location>
        <begin position="721"/>
        <end position="767"/>
    </location>
</feature>
<feature type="region of interest" description="Disordered" evidence="10">
    <location>
        <begin position="294"/>
        <end position="314"/>
    </location>
</feature>
<evidence type="ECO:0000259" key="12">
    <source>
        <dbReference type="Pfam" id="PF20653"/>
    </source>
</evidence>
<dbReference type="InterPro" id="IPR048368">
    <property type="entry name" value="COG6_N"/>
</dbReference>
<feature type="compositionally biased region" description="Low complexity" evidence="10">
    <location>
        <begin position="25"/>
        <end position="43"/>
    </location>
</feature>
<comment type="caution">
    <text evidence="13">The sequence shown here is derived from an EMBL/GenBank/DDBJ whole genome shotgun (WGS) entry which is preliminary data.</text>
</comment>
<comment type="subcellular location">
    <subcellularLocation>
        <location evidence="1 9">Golgi apparatus membrane</location>
        <topology evidence="1 9">Peripheral membrane protein</topology>
    </subcellularLocation>
</comment>
<keyword evidence="14" id="KW-1185">Reference proteome</keyword>
<evidence type="ECO:0000256" key="8">
    <source>
        <dbReference type="ARBA" id="ARBA00031348"/>
    </source>
</evidence>
<organism evidence="13 14">
    <name type="scientific">Besnoitia besnoiti</name>
    <name type="common">Apicomplexan protozoan</name>
    <dbReference type="NCBI Taxonomy" id="94643"/>
    <lineage>
        <taxon>Eukaryota</taxon>
        <taxon>Sar</taxon>
        <taxon>Alveolata</taxon>
        <taxon>Apicomplexa</taxon>
        <taxon>Conoidasida</taxon>
        <taxon>Coccidia</taxon>
        <taxon>Eucoccidiorida</taxon>
        <taxon>Eimeriorina</taxon>
        <taxon>Sarcocystidae</taxon>
        <taxon>Besnoitia</taxon>
    </lineage>
</organism>
<name>A0A2A9MDP5_BESBE</name>